<dbReference type="Gene3D" id="3.40.1080.10">
    <property type="entry name" value="Glutaconate Coenzyme A-transferase"/>
    <property type="match status" value="1"/>
</dbReference>
<dbReference type="AlphaFoldDB" id="Q1RHS7"/>
<dbReference type="InterPro" id="IPR004165">
    <property type="entry name" value="CoA_trans_fam_I"/>
</dbReference>
<dbReference type="HOGENOM" id="CLU_3047497_0_0_5"/>
<dbReference type="GO" id="GO:0008260">
    <property type="term" value="F:succinyl-CoA:3-oxo-acid CoA-transferase activity"/>
    <property type="evidence" value="ECO:0007669"/>
    <property type="project" value="TreeGrafter"/>
</dbReference>
<dbReference type="KEGG" id="rbe:RBE_1006"/>
<dbReference type="Pfam" id="PF01144">
    <property type="entry name" value="CoA_trans"/>
    <property type="match status" value="1"/>
</dbReference>
<protein>
    <submittedName>
        <fullName evidence="1">Succinyl-CoA:3-ketoacid-coenzyme A transferase</fullName>
    </submittedName>
</protein>
<dbReference type="eggNOG" id="COG1788">
    <property type="taxonomic scope" value="Bacteria"/>
</dbReference>
<keyword evidence="1" id="KW-0808">Transferase</keyword>
<sequence>MAGAAKVTVCEVEEIVEVGELNPDDIHTPNIFVQRLIVGEKYEKRIEQLTTRAK</sequence>
<dbReference type="EMBL" id="CP000087">
    <property type="protein sequence ID" value="ABE05087.1"/>
    <property type="molecule type" value="Genomic_DNA"/>
</dbReference>
<dbReference type="PANTHER" id="PTHR13707:SF23">
    <property type="entry name" value="SUCCINYL-COA:3-KETOACID-COENZYME A TRANSFERASE"/>
    <property type="match status" value="1"/>
</dbReference>
<organism evidence="1 2">
    <name type="scientific">Rickettsia bellii (strain RML369-C)</name>
    <dbReference type="NCBI Taxonomy" id="336407"/>
    <lineage>
        <taxon>Bacteria</taxon>
        <taxon>Pseudomonadati</taxon>
        <taxon>Pseudomonadota</taxon>
        <taxon>Alphaproteobacteria</taxon>
        <taxon>Rickettsiales</taxon>
        <taxon>Rickettsiaceae</taxon>
        <taxon>Rickettsieae</taxon>
        <taxon>Rickettsia</taxon>
        <taxon>belli group</taxon>
    </lineage>
</organism>
<accession>Q1RHS7</accession>
<gene>
    <name evidence="1" type="ordered locus">RBE_1006</name>
</gene>
<dbReference type="InterPro" id="IPR037171">
    <property type="entry name" value="NagB/RpiA_transferase-like"/>
</dbReference>
<dbReference type="PANTHER" id="PTHR13707">
    <property type="entry name" value="KETOACID-COENZYME A TRANSFERASE"/>
    <property type="match status" value="1"/>
</dbReference>
<proteinExistence type="predicted"/>
<evidence type="ECO:0000313" key="2">
    <source>
        <dbReference type="Proteomes" id="UP000001951"/>
    </source>
</evidence>
<dbReference type="Proteomes" id="UP000001951">
    <property type="component" value="Chromosome"/>
</dbReference>
<name>Q1RHS7_RICBR</name>
<reference evidence="1 2" key="1">
    <citation type="journal article" date="2006" name="PLoS Genet.">
        <title>Genome sequence of Rickettsia bellii illuminates the role of amoebae in gene exchanges between intracellular pathogens.</title>
        <authorList>
            <person name="Ogata H."/>
            <person name="La Scola B."/>
            <person name="Audic S."/>
            <person name="Renesto P."/>
            <person name="Blanc G."/>
            <person name="Robert C."/>
            <person name="Fournier P.-E."/>
            <person name="Claverie J.-M."/>
            <person name="Raoult D."/>
        </authorList>
    </citation>
    <scope>NUCLEOTIDE SEQUENCE [LARGE SCALE GENOMIC DNA]</scope>
    <source>
        <strain evidence="1 2">RML369-C</strain>
    </source>
</reference>
<evidence type="ECO:0000313" key="1">
    <source>
        <dbReference type="EMBL" id="ABE05087.1"/>
    </source>
</evidence>
<dbReference type="SUPFAM" id="SSF100950">
    <property type="entry name" value="NagB/RpiA/CoA transferase-like"/>
    <property type="match status" value="1"/>
</dbReference>